<proteinExistence type="predicted"/>
<feature type="domain" description="DUF6589" evidence="1">
    <location>
        <begin position="2"/>
        <end position="334"/>
    </location>
</feature>
<organism evidence="2 3">
    <name type="scientific">Piloderma croceum (strain F 1598)</name>
    <dbReference type="NCBI Taxonomy" id="765440"/>
    <lineage>
        <taxon>Eukaryota</taxon>
        <taxon>Fungi</taxon>
        <taxon>Dikarya</taxon>
        <taxon>Basidiomycota</taxon>
        <taxon>Agaricomycotina</taxon>
        <taxon>Agaricomycetes</taxon>
        <taxon>Agaricomycetidae</taxon>
        <taxon>Atheliales</taxon>
        <taxon>Atheliaceae</taxon>
        <taxon>Piloderma</taxon>
    </lineage>
</organism>
<evidence type="ECO:0000313" key="2">
    <source>
        <dbReference type="EMBL" id="KIM75555.1"/>
    </source>
</evidence>
<dbReference type="OrthoDB" id="4743193at2759"/>
<dbReference type="AlphaFoldDB" id="A0A0C3ESK2"/>
<reference evidence="2 3" key="1">
    <citation type="submission" date="2014-04" db="EMBL/GenBank/DDBJ databases">
        <authorList>
            <consortium name="DOE Joint Genome Institute"/>
            <person name="Kuo A."/>
            <person name="Tarkka M."/>
            <person name="Buscot F."/>
            <person name="Kohler A."/>
            <person name="Nagy L.G."/>
            <person name="Floudas D."/>
            <person name="Copeland A."/>
            <person name="Barry K.W."/>
            <person name="Cichocki N."/>
            <person name="Veneault-Fourrey C."/>
            <person name="LaButti K."/>
            <person name="Lindquist E.A."/>
            <person name="Lipzen A."/>
            <person name="Lundell T."/>
            <person name="Morin E."/>
            <person name="Murat C."/>
            <person name="Sun H."/>
            <person name="Tunlid A."/>
            <person name="Henrissat B."/>
            <person name="Grigoriev I.V."/>
            <person name="Hibbett D.S."/>
            <person name="Martin F."/>
            <person name="Nordberg H.P."/>
            <person name="Cantor M.N."/>
            <person name="Hua S.X."/>
        </authorList>
    </citation>
    <scope>NUCLEOTIDE SEQUENCE [LARGE SCALE GENOMIC DNA]</scope>
    <source>
        <strain evidence="2 3">F 1598</strain>
    </source>
</reference>
<dbReference type="Proteomes" id="UP000054166">
    <property type="component" value="Unassembled WGS sequence"/>
</dbReference>
<dbReference type="EMBL" id="KN833045">
    <property type="protein sequence ID" value="KIM75555.1"/>
    <property type="molecule type" value="Genomic_DNA"/>
</dbReference>
<dbReference type="InParanoid" id="A0A0C3ESK2"/>
<evidence type="ECO:0000259" key="1">
    <source>
        <dbReference type="Pfam" id="PF20231"/>
    </source>
</evidence>
<dbReference type="HOGENOM" id="CLU_009487_6_1_1"/>
<keyword evidence="3" id="KW-1185">Reference proteome</keyword>
<name>A0A0C3ESK2_PILCF</name>
<accession>A0A0C3ESK2</accession>
<sequence length="403" mass="46344">MHEHVILFHGDLGTYERVLGVLLRCSLEMTACRRYQFIVFLMGVFHLKMACMDTLWRIFIDPGTSRLDVNSLLQFVAQYRPRETGKIGSDPGFRRMHEVINHTGIALRLDAWRVKVEKRNCGISLKAFARSEPTQELIEEIADYLAINYVAGYEANIFKLRGLASTLRDAQHENILIMHQYFLLYEEISFAMNHGDIGRLETLFPPWIYIFKATGKHRYANLMVKFLTEVHFLYPDGLKHAVRYNLMVNPTGKEGAWQGADWVEESNNLFAKARALWSMKCKLLICSLQHDFGGRGSNYTKAQVIEESPLVEIYRSCHHNIERNFNITGLTQQHGPPNLSKTFEVLATYFKTHSPNEHCNGRKSAHTILDMIDRGLNNIEPAADLPDDVDREIDAEDLEVELL</sequence>
<gene>
    <name evidence="2" type="ORF">PILCRDRAFT_78730</name>
</gene>
<reference evidence="3" key="2">
    <citation type="submission" date="2015-01" db="EMBL/GenBank/DDBJ databases">
        <title>Evolutionary Origins and Diversification of the Mycorrhizal Mutualists.</title>
        <authorList>
            <consortium name="DOE Joint Genome Institute"/>
            <consortium name="Mycorrhizal Genomics Consortium"/>
            <person name="Kohler A."/>
            <person name="Kuo A."/>
            <person name="Nagy L.G."/>
            <person name="Floudas D."/>
            <person name="Copeland A."/>
            <person name="Barry K.W."/>
            <person name="Cichocki N."/>
            <person name="Veneault-Fourrey C."/>
            <person name="LaButti K."/>
            <person name="Lindquist E.A."/>
            <person name="Lipzen A."/>
            <person name="Lundell T."/>
            <person name="Morin E."/>
            <person name="Murat C."/>
            <person name="Riley R."/>
            <person name="Ohm R."/>
            <person name="Sun H."/>
            <person name="Tunlid A."/>
            <person name="Henrissat B."/>
            <person name="Grigoriev I.V."/>
            <person name="Hibbett D.S."/>
            <person name="Martin F."/>
        </authorList>
    </citation>
    <scope>NUCLEOTIDE SEQUENCE [LARGE SCALE GENOMIC DNA]</scope>
    <source>
        <strain evidence="3">F 1598</strain>
    </source>
</reference>
<dbReference type="STRING" id="765440.A0A0C3ESK2"/>
<evidence type="ECO:0000313" key="3">
    <source>
        <dbReference type="Proteomes" id="UP000054166"/>
    </source>
</evidence>
<dbReference type="InterPro" id="IPR046496">
    <property type="entry name" value="DUF6589"/>
</dbReference>
<dbReference type="Pfam" id="PF20231">
    <property type="entry name" value="DUF6589"/>
    <property type="match status" value="1"/>
</dbReference>
<protein>
    <recommendedName>
        <fullName evidence="1">DUF6589 domain-containing protein</fullName>
    </recommendedName>
</protein>